<accession>A0ABR0BW25</accession>
<proteinExistence type="predicted"/>
<feature type="compositionally biased region" description="Basic and acidic residues" evidence="5">
    <location>
        <begin position="369"/>
        <end position="379"/>
    </location>
</feature>
<dbReference type="EMBL" id="JAWRVI010000026">
    <property type="protein sequence ID" value="KAK4088249.1"/>
    <property type="molecule type" value="Genomic_DNA"/>
</dbReference>
<feature type="compositionally biased region" description="Low complexity" evidence="5">
    <location>
        <begin position="282"/>
        <end position="304"/>
    </location>
</feature>
<comment type="subcellular location">
    <subcellularLocation>
        <location evidence="1">Nucleus</location>
    </subcellularLocation>
</comment>
<evidence type="ECO:0000313" key="7">
    <source>
        <dbReference type="Proteomes" id="UP001287286"/>
    </source>
</evidence>
<dbReference type="Proteomes" id="UP001287286">
    <property type="component" value="Unassembled WGS sequence"/>
</dbReference>
<organism evidence="6 7">
    <name type="scientific">Purpureocillium lilacinum</name>
    <name type="common">Paecilomyces lilacinus</name>
    <dbReference type="NCBI Taxonomy" id="33203"/>
    <lineage>
        <taxon>Eukaryota</taxon>
        <taxon>Fungi</taxon>
        <taxon>Dikarya</taxon>
        <taxon>Ascomycota</taxon>
        <taxon>Pezizomycotina</taxon>
        <taxon>Sordariomycetes</taxon>
        <taxon>Hypocreomycetidae</taxon>
        <taxon>Hypocreales</taxon>
        <taxon>Ophiocordycipitaceae</taxon>
        <taxon>Purpureocillium</taxon>
    </lineage>
</organism>
<feature type="compositionally biased region" description="Acidic residues" evidence="5">
    <location>
        <begin position="380"/>
        <end position="408"/>
    </location>
</feature>
<dbReference type="PANTHER" id="PTHR17598">
    <property type="entry name" value="DNA POLYMERASE DELTA SUBUNIT 3"/>
    <property type="match status" value="1"/>
</dbReference>
<evidence type="ECO:0000256" key="3">
    <source>
        <dbReference type="ARBA" id="ARBA00022705"/>
    </source>
</evidence>
<dbReference type="PANTHER" id="PTHR17598:SF13">
    <property type="entry name" value="DNA POLYMERASE DELTA SUBUNIT 3"/>
    <property type="match status" value="1"/>
</dbReference>
<feature type="compositionally biased region" description="Basic and acidic residues" evidence="5">
    <location>
        <begin position="414"/>
        <end position="424"/>
    </location>
</feature>
<keyword evidence="4" id="KW-0539">Nucleus</keyword>
<feature type="compositionally biased region" description="Polar residues" evidence="5">
    <location>
        <begin position="480"/>
        <end position="489"/>
    </location>
</feature>
<evidence type="ECO:0000256" key="4">
    <source>
        <dbReference type="ARBA" id="ARBA00023242"/>
    </source>
</evidence>
<feature type="compositionally biased region" description="Basic residues" evidence="5">
    <location>
        <begin position="435"/>
        <end position="446"/>
    </location>
</feature>
<evidence type="ECO:0000256" key="2">
    <source>
        <dbReference type="ARBA" id="ARBA00017589"/>
    </source>
</evidence>
<dbReference type="InterPro" id="IPR019038">
    <property type="entry name" value="POLD3"/>
</dbReference>
<reference evidence="6 7" key="1">
    <citation type="journal article" date="2024" name="Microbiol. Resour. Announc.">
        <title>Genome annotations for the ascomycete fungi Trichoderma harzianum, Trichoderma aggressivum, and Purpureocillium lilacinum.</title>
        <authorList>
            <person name="Beijen E.P.W."/>
            <person name="Ohm R.A."/>
        </authorList>
    </citation>
    <scope>NUCLEOTIDE SEQUENCE [LARGE SCALE GENOMIC DNA]</scope>
    <source>
        <strain evidence="6 7">CBS 150709</strain>
    </source>
</reference>
<gene>
    <name evidence="6" type="ORF">Purlil1_7442</name>
</gene>
<evidence type="ECO:0000256" key="5">
    <source>
        <dbReference type="SAM" id="MobiDB-lite"/>
    </source>
</evidence>
<feature type="compositionally biased region" description="Acidic residues" evidence="5">
    <location>
        <begin position="332"/>
        <end position="350"/>
    </location>
</feature>
<feature type="region of interest" description="Disordered" evidence="5">
    <location>
        <begin position="230"/>
        <end position="510"/>
    </location>
</feature>
<dbReference type="Pfam" id="PF09507">
    <property type="entry name" value="CDC27"/>
    <property type="match status" value="1"/>
</dbReference>
<keyword evidence="7" id="KW-1185">Reference proteome</keyword>
<comment type="caution">
    <text evidence="6">The sequence shown here is derived from an EMBL/GenBank/DDBJ whole genome shotgun (WGS) entry which is preliminary data.</text>
</comment>
<feature type="region of interest" description="Disordered" evidence="5">
    <location>
        <begin position="137"/>
        <end position="158"/>
    </location>
</feature>
<sequence>MRGLGAYSERRLTHFGAASFALARVNGMMETSVGGIDNGAIMLRVVSQHLSQSVCAFTRSEAVVPATMDEHQKFLADRLLSEERPITYRLLSRALGVHVNTAKGMLYDFHKYQNAQRAGSVHASYLIFGVKHSKSRQDDADVGMSSSMPEPDPLSDDVPTSTLTLVSEGRLQDVLSEYQEVTAIHIYSLAPHQNCDRSLLTDTAKSISEYPREKDPATAAKKFGIILNPTLRKRDRGGRPVTSALTAQKPAKAEPVQKPAPTNSSTPKPAPAPPAKLKSEPSDTASKIPTPSSSSSKSAGPTSKRGGPGGIMQSFAKAASKPPSKPKPAPEKEDDAAMALSDDGEADDADMPTAKETSADATTTRRTRKEREDELRRMMEEDEDEEKDENSEQSDEEMHDAVEPEPEAVAEPQAEEKSEDKEPAEVVSSTGDGRRRGKRRIMKKKRILDDQGYMVTIQEPGWESFSEDEVAQPPAKKVTPTLTPSSSNPKAKKPTGKSGQGNIMSFFSKK</sequence>
<protein>
    <recommendedName>
        <fullName evidence="2">DNA polymerase delta subunit 3</fullName>
    </recommendedName>
</protein>
<evidence type="ECO:0000256" key="1">
    <source>
        <dbReference type="ARBA" id="ARBA00004123"/>
    </source>
</evidence>
<dbReference type="InterPro" id="IPR041913">
    <property type="entry name" value="POLD3_sf"/>
</dbReference>
<name>A0ABR0BW25_PURLI</name>
<keyword evidence="3" id="KW-0235">DNA replication</keyword>
<feature type="compositionally biased region" description="Polar residues" evidence="5">
    <location>
        <begin position="500"/>
        <end position="510"/>
    </location>
</feature>
<dbReference type="Gene3D" id="3.90.1030.20">
    <property type="entry name" value="DNA polymerase delta, p66 (Cdc27) subunit, wHTH domain"/>
    <property type="match status" value="1"/>
</dbReference>
<evidence type="ECO:0000313" key="6">
    <source>
        <dbReference type="EMBL" id="KAK4088249.1"/>
    </source>
</evidence>